<evidence type="ECO:0000313" key="3">
    <source>
        <dbReference type="EMBL" id="OEO29741.1"/>
    </source>
</evidence>
<protein>
    <submittedName>
        <fullName evidence="3">Dehydrogenase</fullName>
    </submittedName>
</protein>
<evidence type="ECO:0000256" key="1">
    <source>
        <dbReference type="ARBA" id="ARBA00007689"/>
    </source>
</evidence>
<evidence type="ECO:0000313" key="4">
    <source>
        <dbReference type="Proteomes" id="UP000095463"/>
    </source>
</evidence>
<name>A0A1E5XME2_9HYPH</name>
<comment type="caution">
    <text evidence="3">The sequence shown here is derived from an EMBL/GenBank/DDBJ whole genome shotgun (WGS) entry which is preliminary data.</text>
</comment>
<sequence>MLYICLVHFDDKEVFRRMSEAEKRELDIASSGYDRELEQSGNLVQAQALQAPESAVLVRVRDGKISATDGPFLETKEQLGGFILIEARDLNDAIRIAAGIPLAEHGTIEVRPIYQVPKHTSAAS</sequence>
<dbReference type="Proteomes" id="UP000095463">
    <property type="component" value="Unassembled WGS sequence"/>
</dbReference>
<gene>
    <name evidence="3" type="ORF">VW23_024375</name>
</gene>
<dbReference type="AlphaFoldDB" id="A0A1E5XME2"/>
<dbReference type="Gene3D" id="3.30.70.1060">
    <property type="entry name" value="Dimeric alpha+beta barrel"/>
    <property type="match status" value="1"/>
</dbReference>
<dbReference type="InterPro" id="IPR005545">
    <property type="entry name" value="YCII"/>
</dbReference>
<dbReference type="PANTHER" id="PTHR35174">
    <property type="entry name" value="BLL7171 PROTEIN-RELATED"/>
    <property type="match status" value="1"/>
</dbReference>
<dbReference type="OrthoDB" id="9807535at2"/>
<dbReference type="RefSeq" id="WP_069911030.1">
    <property type="nucleotide sequence ID" value="NZ_LAJE02000261.1"/>
</dbReference>
<dbReference type="Pfam" id="PF03795">
    <property type="entry name" value="YCII"/>
    <property type="match status" value="1"/>
</dbReference>
<dbReference type="PANTHER" id="PTHR35174:SF3">
    <property type="entry name" value="BLL7171 PROTEIN"/>
    <property type="match status" value="1"/>
</dbReference>
<dbReference type="InterPro" id="IPR011008">
    <property type="entry name" value="Dimeric_a/b-barrel"/>
</dbReference>
<evidence type="ECO:0000259" key="2">
    <source>
        <dbReference type="Pfam" id="PF03795"/>
    </source>
</evidence>
<dbReference type="EMBL" id="LAJE02000261">
    <property type="protein sequence ID" value="OEO29741.1"/>
    <property type="molecule type" value="Genomic_DNA"/>
</dbReference>
<accession>A0A1E5XME2</accession>
<keyword evidence="4" id="KW-1185">Reference proteome</keyword>
<dbReference type="SUPFAM" id="SSF54909">
    <property type="entry name" value="Dimeric alpha+beta barrel"/>
    <property type="match status" value="1"/>
</dbReference>
<comment type="similarity">
    <text evidence="1">Belongs to the YciI family.</text>
</comment>
<reference evidence="3 4" key="1">
    <citation type="journal article" date="2015" name="Genome Announc.">
        <title>Genome Assemblies of Three Soil-Associated Devosia species: D. insulae, D. limi, and D. soli.</title>
        <authorList>
            <person name="Hassan Y.I."/>
            <person name="Lepp D."/>
            <person name="Zhou T."/>
        </authorList>
    </citation>
    <scope>NUCLEOTIDE SEQUENCE [LARGE SCALE GENOMIC DNA]</scope>
    <source>
        <strain evidence="3 4">DS-56</strain>
    </source>
</reference>
<feature type="domain" description="YCII-related" evidence="2">
    <location>
        <begin position="1"/>
        <end position="115"/>
    </location>
</feature>
<proteinExistence type="inferred from homology"/>
<organism evidence="3 4">
    <name type="scientific">Devosia insulae DS-56</name>
    <dbReference type="NCBI Taxonomy" id="1116389"/>
    <lineage>
        <taxon>Bacteria</taxon>
        <taxon>Pseudomonadati</taxon>
        <taxon>Pseudomonadota</taxon>
        <taxon>Alphaproteobacteria</taxon>
        <taxon>Hyphomicrobiales</taxon>
        <taxon>Devosiaceae</taxon>
        <taxon>Devosia</taxon>
    </lineage>
</organism>